<accession>A0ABX4YJF9</accession>
<evidence type="ECO:0000256" key="2">
    <source>
        <dbReference type="ARBA" id="ARBA00022475"/>
    </source>
</evidence>
<keyword evidence="6" id="KW-1133">Transmembrane helix</keyword>
<reference evidence="8" key="1">
    <citation type="submission" date="2018-01" db="EMBL/GenBank/DDBJ databases">
        <title>Genomic characterization of Leptospira inadai serogroup Lyme isolated from captured rat in Brazil and comparative analysis with human reference strain.</title>
        <authorList>
            <person name="Moreno L.Z."/>
            <person name="Loureiro A.P."/>
            <person name="Miraglia F."/>
            <person name="Kremer F.S."/>
            <person name="Eslabao M.R."/>
            <person name="Dellagostin O.A."/>
            <person name="Lilenbaum W."/>
            <person name="Moreno A.M."/>
        </authorList>
    </citation>
    <scope>NUCLEOTIDE SEQUENCE [LARGE SCALE GENOMIC DNA]</scope>
    <source>
        <strain evidence="8">M34/99</strain>
    </source>
</reference>
<comment type="subcellular location">
    <subcellularLocation>
        <location evidence="1">Cell membrane</location>
    </subcellularLocation>
</comment>
<evidence type="ECO:0000256" key="3">
    <source>
        <dbReference type="ARBA" id="ARBA00022676"/>
    </source>
</evidence>
<dbReference type="EMBL" id="MCRM02000008">
    <property type="protein sequence ID" value="PNV75152.1"/>
    <property type="molecule type" value="Genomic_DNA"/>
</dbReference>
<proteinExistence type="predicted"/>
<gene>
    <name evidence="8" type="ORF">BES34_009660</name>
</gene>
<evidence type="ECO:0000313" key="9">
    <source>
        <dbReference type="Proteomes" id="UP000094669"/>
    </source>
</evidence>
<dbReference type="SUPFAM" id="SSF53448">
    <property type="entry name" value="Nucleotide-diphospho-sugar transferases"/>
    <property type="match status" value="1"/>
</dbReference>
<keyword evidence="3" id="KW-0328">Glycosyltransferase</keyword>
<name>A0ABX4YJF9_9LEPT</name>
<keyword evidence="5 6" id="KW-0472">Membrane</keyword>
<sequence>MRSKRDFGVEKDFLLNSKISVIIPVYNEENFLPILLERLDSLNRKDENLEIIVVDGKSTDNSKQIVSQYRVTLIDSPVQSRAFQCNLGAKFSNGKILFFLHADCLPPEDYFQAIRSSVEEGKPAGCFRIRYDSKKCWLKLNAVYKDRNLNLLRFGDQGLFVTTEIFSKCGGFQEDWNLMEDSEIVRRIRKISSFNVLDSCIIVSSRKFAEIGILKLQFSYFICSLLFILGAGPNLIEKSYRILTKKKKEFPS</sequence>
<dbReference type="PANTHER" id="PTHR43646">
    <property type="entry name" value="GLYCOSYLTRANSFERASE"/>
    <property type="match status" value="1"/>
</dbReference>
<evidence type="ECO:0000256" key="6">
    <source>
        <dbReference type="SAM" id="Phobius"/>
    </source>
</evidence>
<keyword evidence="6" id="KW-0812">Transmembrane</keyword>
<dbReference type="Proteomes" id="UP000094669">
    <property type="component" value="Unassembled WGS sequence"/>
</dbReference>
<keyword evidence="2" id="KW-1003">Cell membrane</keyword>
<dbReference type="CDD" id="cd02522">
    <property type="entry name" value="GT_2_like_a"/>
    <property type="match status" value="1"/>
</dbReference>
<dbReference type="GO" id="GO:0016740">
    <property type="term" value="F:transferase activity"/>
    <property type="evidence" value="ECO:0007669"/>
    <property type="project" value="UniProtKB-KW"/>
</dbReference>
<evidence type="ECO:0000256" key="1">
    <source>
        <dbReference type="ARBA" id="ARBA00004236"/>
    </source>
</evidence>
<keyword evidence="9" id="KW-1185">Reference proteome</keyword>
<protein>
    <submittedName>
        <fullName evidence="8">Glycosyl transferase</fullName>
    </submittedName>
</protein>
<dbReference type="RefSeq" id="WP_052580633.1">
    <property type="nucleotide sequence ID" value="NZ_MCRM02000008.1"/>
</dbReference>
<comment type="caution">
    <text evidence="8">The sequence shown here is derived from an EMBL/GenBank/DDBJ whole genome shotgun (WGS) entry which is preliminary data.</text>
</comment>
<keyword evidence="4 8" id="KW-0808">Transferase</keyword>
<dbReference type="Gene3D" id="3.90.550.10">
    <property type="entry name" value="Spore Coat Polysaccharide Biosynthesis Protein SpsA, Chain A"/>
    <property type="match status" value="1"/>
</dbReference>
<organism evidence="8 9">
    <name type="scientific">Leptospira inadai serovar Lyme</name>
    <dbReference type="NCBI Taxonomy" id="293084"/>
    <lineage>
        <taxon>Bacteria</taxon>
        <taxon>Pseudomonadati</taxon>
        <taxon>Spirochaetota</taxon>
        <taxon>Spirochaetia</taxon>
        <taxon>Leptospirales</taxon>
        <taxon>Leptospiraceae</taxon>
        <taxon>Leptospira</taxon>
    </lineage>
</organism>
<feature type="transmembrane region" description="Helical" evidence="6">
    <location>
        <begin position="218"/>
        <end position="236"/>
    </location>
</feature>
<dbReference type="InterPro" id="IPR001173">
    <property type="entry name" value="Glyco_trans_2-like"/>
</dbReference>
<dbReference type="PANTHER" id="PTHR43646:SF2">
    <property type="entry name" value="GLYCOSYLTRANSFERASE 2-LIKE DOMAIN-CONTAINING PROTEIN"/>
    <property type="match status" value="1"/>
</dbReference>
<evidence type="ECO:0000256" key="5">
    <source>
        <dbReference type="ARBA" id="ARBA00023136"/>
    </source>
</evidence>
<feature type="domain" description="Glycosyltransferase 2-like" evidence="7">
    <location>
        <begin position="20"/>
        <end position="134"/>
    </location>
</feature>
<dbReference type="NCBIfam" id="TIGR04283">
    <property type="entry name" value="glyco_like_mftF"/>
    <property type="match status" value="1"/>
</dbReference>
<evidence type="ECO:0000313" key="8">
    <source>
        <dbReference type="EMBL" id="PNV75152.1"/>
    </source>
</evidence>
<dbReference type="Pfam" id="PF00535">
    <property type="entry name" value="Glycos_transf_2"/>
    <property type="match status" value="1"/>
</dbReference>
<evidence type="ECO:0000256" key="4">
    <source>
        <dbReference type="ARBA" id="ARBA00022679"/>
    </source>
</evidence>
<dbReference type="InterPro" id="IPR026461">
    <property type="entry name" value="Trfase_2_rSAM/seldom_assoc"/>
</dbReference>
<dbReference type="InterPro" id="IPR029044">
    <property type="entry name" value="Nucleotide-diphossugar_trans"/>
</dbReference>
<evidence type="ECO:0000259" key="7">
    <source>
        <dbReference type="Pfam" id="PF00535"/>
    </source>
</evidence>